<evidence type="ECO:0000256" key="3">
    <source>
        <dbReference type="ARBA" id="ARBA00022801"/>
    </source>
</evidence>
<dbReference type="PANTHER" id="PTHR39181">
    <property type="entry name" value="TYROSINE-PROTEIN PHOSPHATASE YWQE"/>
    <property type="match status" value="1"/>
</dbReference>
<reference evidence="5 6" key="1">
    <citation type="submission" date="2019-03" db="EMBL/GenBank/DDBJ databases">
        <title>Genomic Encyclopedia of Type Strains, Phase IV (KMG-IV): sequencing the most valuable type-strain genomes for metagenomic binning, comparative biology and taxonomic classification.</title>
        <authorList>
            <person name="Goeker M."/>
        </authorList>
    </citation>
    <scope>NUCLEOTIDE SEQUENCE [LARGE SCALE GENOMIC DNA]</scope>
    <source>
        <strain evidence="5 6">DSM 103428</strain>
    </source>
</reference>
<comment type="caution">
    <text evidence="5">The sequence shown here is derived from an EMBL/GenBank/DDBJ whole genome shotgun (WGS) entry which is preliminary data.</text>
</comment>
<dbReference type="Pfam" id="PF19567">
    <property type="entry name" value="CpsB_CapC"/>
    <property type="match status" value="1"/>
</dbReference>
<dbReference type="UniPathway" id="UPA00934"/>
<dbReference type="InterPro" id="IPR016667">
    <property type="entry name" value="Caps_polysacc_synth_CpsB/CapC"/>
</dbReference>
<comment type="catalytic activity">
    <reaction evidence="4">
        <text>O-phospho-L-tyrosyl-[protein] + H2O = L-tyrosyl-[protein] + phosphate</text>
        <dbReference type="Rhea" id="RHEA:10684"/>
        <dbReference type="Rhea" id="RHEA-COMP:10136"/>
        <dbReference type="Rhea" id="RHEA-COMP:20101"/>
        <dbReference type="ChEBI" id="CHEBI:15377"/>
        <dbReference type="ChEBI" id="CHEBI:43474"/>
        <dbReference type="ChEBI" id="CHEBI:46858"/>
        <dbReference type="ChEBI" id="CHEBI:61978"/>
        <dbReference type="EC" id="3.1.3.48"/>
    </reaction>
</comment>
<protein>
    <recommendedName>
        <fullName evidence="2">protein-tyrosine-phosphatase</fullName>
        <ecNumber evidence="2">3.1.3.48</ecNumber>
    </recommendedName>
</protein>
<dbReference type="PIRSF" id="PIRSF016557">
    <property type="entry name" value="Caps_synth_CpsB"/>
    <property type="match status" value="1"/>
</dbReference>
<dbReference type="RefSeq" id="WP_131994696.1">
    <property type="nucleotide sequence ID" value="NZ_SMGK01000002.1"/>
</dbReference>
<evidence type="ECO:0000313" key="5">
    <source>
        <dbReference type="EMBL" id="TCK74119.1"/>
    </source>
</evidence>
<dbReference type="SUPFAM" id="SSF51556">
    <property type="entry name" value="Metallo-dependent hydrolases"/>
    <property type="match status" value="1"/>
</dbReference>
<dbReference type="OrthoDB" id="9788539at2"/>
<accession>A0A4R1LC70</accession>
<dbReference type="PANTHER" id="PTHR39181:SF1">
    <property type="entry name" value="TYROSINE-PROTEIN PHOSPHATASE YWQE"/>
    <property type="match status" value="1"/>
</dbReference>
<dbReference type="InterPro" id="IPR032466">
    <property type="entry name" value="Metal_Hydrolase"/>
</dbReference>
<dbReference type="GO" id="GO:0030145">
    <property type="term" value="F:manganese ion binding"/>
    <property type="evidence" value="ECO:0007669"/>
    <property type="project" value="InterPro"/>
</dbReference>
<evidence type="ECO:0000256" key="2">
    <source>
        <dbReference type="ARBA" id="ARBA00013064"/>
    </source>
</evidence>
<gene>
    <name evidence="5" type="ORF">C7378_1741</name>
</gene>
<sequence>MIDIHHHLLFGLDDGSPDVETSVAMLDAAADDGITHIVCTPHSNDRYQFDPEVNQQKLDILRQASGDRVTLGLGCDFHLSYDNIQDALKNPTRYTINQKNYLLVEFADLMIPPTTTETFYELSLAGMRPIITHPERNPLLQRKPERLIDWLRGGALIQVTAASLNGRFGKVAQSMAQTLLAQNWVHFIATDAHNLTSRPPIMSEAYQWIEKRHGRETAERLCVSNPRAVFYGEAWPLQPEPEGVNVPLEVPKPKGLLARLFSS</sequence>
<dbReference type="EMBL" id="SMGK01000002">
    <property type="protein sequence ID" value="TCK74119.1"/>
    <property type="molecule type" value="Genomic_DNA"/>
</dbReference>
<keyword evidence="6" id="KW-1185">Reference proteome</keyword>
<dbReference type="EC" id="3.1.3.48" evidence="2"/>
<dbReference type="GO" id="GO:0045227">
    <property type="term" value="P:capsule polysaccharide biosynthetic process"/>
    <property type="evidence" value="ECO:0007669"/>
    <property type="project" value="UniProtKB-UniPathway"/>
</dbReference>
<dbReference type="GO" id="GO:0004725">
    <property type="term" value="F:protein tyrosine phosphatase activity"/>
    <property type="evidence" value="ECO:0007669"/>
    <property type="project" value="UniProtKB-EC"/>
</dbReference>
<keyword evidence="3" id="KW-0378">Hydrolase</keyword>
<dbReference type="AlphaFoldDB" id="A0A4R1LC70"/>
<comment type="similarity">
    <text evidence="1">Belongs to the metallo-dependent hydrolases superfamily. CpsB/CapC family.</text>
</comment>
<dbReference type="Gene3D" id="3.20.20.140">
    <property type="entry name" value="Metal-dependent hydrolases"/>
    <property type="match status" value="1"/>
</dbReference>
<evidence type="ECO:0000256" key="1">
    <source>
        <dbReference type="ARBA" id="ARBA00005750"/>
    </source>
</evidence>
<organism evidence="5 6">
    <name type="scientific">Acidipila rosea</name>
    <dbReference type="NCBI Taxonomy" id="768535"/>
    <lineage>
        <taxon>Bacteria</taxon>
        <taxon>Pseudomonadati</taxon>
        <taxon>Acidobacteriota</taxon>
        <taxon>Terriglobia</taxon>
        <taxon>Terriglobales</taxon>
        <taxon>Acidobacteriaceae</taxon>
        <taxon>Acidipila</taxon>
    </lineage>
</organism>
<dbReference type="Proteomes" id="UP000295210">
    <property type="component" value="Unassembled WGS sequence"/>
</dbReference>
<name>A0A4R1LC70_9BACT</name>
<evidence type="ECO:0000313" key="6">
    <source>
        <dbReference type="Proteomes" id="UP000295210"/>
    </source>
</evidence>
<evidence type="ECO:0000256" key="4">
    <source>
        <dbReference type="ARBA" id="ARBA00051722"/>
    </source>
</evidence>
<proteinExistence type="inferred from homology"/>